<evidence type="ECO:0000259" key="7">
    <source>
        <dbReference type="Pfam" id="PF06429"/>
    </source>
</evidence>
<keyword evidence="10" id="KW-1185">Reference proteome</keyword>
<dbReference type="Pfam" id="PF22638">
    <property type="entry name" value="FlgK_D1"/>
    <property type="match status" value="1"/>
</dbReference>
<dbReference type="InterPro" id="IPR010930">
    <property type="entry name" value="Flg_bb/hook_C_dom"/>
</dbReference>
<evidence type="ECO:0000259" key="8">
    <source>
        <dbReference type="Pfam" id="PF22638"/>
    </source>
</evidence>
<evidence type="ECO:0000256" key="3">
    <source>
        <dbReference type="ARBA" id="ARBA00009677"/>
    </source>
</evidence>
<dbReference type="GO" id="GO:0044780">
    <property type="term" value="P:bacterial-type flagellum assembly"/>
    <property type="evidence" value="ECO:0007669"/>
    <property type="project" value="InterPro"/>
</dbReference>
<keyword evidence="6" id="KW-0975">Bacterial flagellum</keyword>
<dbReference type="InterPro" id="IPR002371">
    <property type="entry name" value="FlgK"/>
</dbReference>
<comment type="subcellular location">
    <subcellularLocation>
        <location evidence="1">Bacterial flagellum</location>
    </subcellularLocation>
    <subcellularLocation>
        <location evidence="2">Secreted</location>
    </subcellularLocation>
</comment>
<dbReference type="InterPro" id="IPR019776">
    <property type="entry name" value="Flagellar_basal_body_rod_CS"/>
</dbReference>
<accession>A0A437MAI8</accession>
<evidence type="ECO:0000313" key="9">
    <source>
        <dbReference type="EMBL" id="RVT94628.1"/>
    </source>
</evidence>
<dbReference type="SUPFAM" id="SSF64518">
    <property type="entry name" value="Phase 1 flagellin"/>
    <property type="match status" value="1"/>
</dbReference>
<dbReference type="NCBIfam" id="TIGR02492">
    <property type="entry name" value="flgK_ends"/>
    <property type="match status" value="1"/>
</dbReference>
<keyword evidence="5" id="KW-0964">Secreted</keyword>
<dbReference type="RefSeq" id="WP_127744202.1">
    <property type="nucleotide sequence ID" value="NZ_SACN01000001.1"/>
</dbReference>
<protein>
    <recommendedName>
        <fullName evidence="4">Flagellar hook-associated protein 1</fullName>
    </recommendedName>
</protein>
<comment type="caution">
    <text evidence="9">The sequence shown here is derived from an EMBL/GenBank/DDBJ whole genome shotgun (WGS) entry which is preliminary data.</text>
</comment>
<feature type="domain" description="Flagellar basal-body/hook protein C-terminal" evidence="7">
    <location>
        <begin position="413"/>
        <end position="453"/>
    </location>
</feature>
<evidence type="ECO:0000313" key="10">
    <source>
        <dbReference type="Proteomes" id="UP000282971"/>
    </source>
</evidence>
<proteinExistence type="inferred from homology"/>
<keyword evidence="9" id="KW-0969">Cilium</keyword>
<dbReference type="PROSITE" id="PS00588">
    <property type="entry name" value="FLAGELLA_BB_ROD"/>
    <property type="match status" value="1"/>
</dbReference>
<evidence type="ECO:0000256" key="5">
    <source>
        <dbReference type="ARBA" id="ARBA00022525"/>
    </source>
</evidence>
<organism evidence="9 10">
    <name type="scientific">Sphingomonas crocodyli</name>
    <dbReference type="NCBI Taxonomy" id="1979270"/>
    <lineage>
        <taxon>Bacteria</taxon>
        <taxon>Pseudomonadati</taxon>
        <taxon>Pseudomonadota</taxon>
        <taxon>Alphaproteobacteria</taxon>
        <taxon>Sphingomonadales</taxon>
        <taxon>Sphingomonadaceae</taxon>
        <taxon>Sphingomonas</taxon>
    </lineage>
</organism>
<sequence>MSDLLSIGRSGVVAYRAALAAVGENVANSETEGYSRRTVTIKESNLSSSSSYQYKSQTYFGGANVGSVDRIANDYKASYVRLSISEDARASTKATWLSTAEGALNDTDVGLGVKMSTVFTSVEGLTADVDSNPNRQTVIAAVTEAAQQFNATAKALKDTSDGINTAALTSVASLNDSLTALAQINMGLRRASPGSAASAQLLDRRDAVLNDVSKIIGVDVRFEADGRASVAITGNSSVKLIDADRTDTAYLGVVQSTDGRISLVASGALLGAQVPVSPQSGSIAALADVASTVADRRQKLDTIATSFATTINNWNRNGIDQNGAPGADLLTLGTGGAATIVAATQDTTKVAAQSLAGVRNGNALELKNTRNSTGPEAQWALLVSTHAQTVSSANAQATAASSQKDGALLGLDEVTGVDLDVEAAQLLRFQQAYGGSAKIIQVARETLQEILNLFS</sequence>
<evidence type="ECO:0000256" key="2">
    <source>
        <dbReference type="ARBA" id="ARBA00004613"/>
    </source>
</evidence>
<dbReference type="EMBL" id="SACN01000001">
    <property type="protein sequence ID" value="RVT94628.1"/>
    <property type="molecule type" value="Genomic_DNA"/>
</dbReference>
<dbReference type="Proteomes" id="UP000282971">
    <property type="component" value="Unassembled WGS sequence"/>
</dbReference>
<keyword evidence="9" id="KW-0282">Flagellum</keyword>
<dbReference type="OrthoDB" id="7181295at2"/>
<evidence type="ECO:0000256" key="1">
    <source>
        <dbReference type="ARBA" id="ARBA00004365"/>
    </source>
</evidence>
<reference evidence="9 10" key="1">
    <citation type="submission" date="2019-01" db="EMBL/GenBank/DDBJ databases">
        <authorList>
            <person name="Chen W.-M."/>
        </authorList>
    </citation>
    <scope>NUCLEOTIDE SEQUENCE [LARGE SCALE GENOMIC DNA]</scope>
    <source>
        <strain evidence="9 10">CCP-7</strain>
    </source>
</reference>
<name>A0A437MAI8_9SPHN</name>
<keyword evidence="9" id="KW-0966">Cell projection</keyword>
<dbReference type="AlphaFoldDB" id="A0A437MAI8"/>
<dbReference type="GO" id="GO:0005576">
    <property type="term" value="C:extracellular region"/>
    <property type="evidence" value="ECO:0007669"/>
    <property type="project" value="UniProtKB-SubCell"/>
</dbReference>
<comment type="similarity">
    <text evidence="3">Belongs to the flagella basal body rod proteins family.</text>
</comment>
<feature type="domain" description="Flagellar hook-associated protein FlgK helical" evidence="8">
    <location>
        <begin position="98"/>
        <end position="329"/>
    </location>
</feature>
<dbReference type="GO" id="GO:0005198">
    <property type="term" value="F:structural molecule activity"/>
    <property type="evidence" value="ECO:0007669"/>
    <property type="project" value="InterPro"/>
</dbReference>
<evidence type="ECO:0000256" key="4">
    <source>
        <dbReference type="ARBA" id="ARBA00016244"/>
    </source>
</evidence>
<dbReference type="InterPro" id="IPR053927">
    <property type="entry name" value="FlgK_helical"/>
</dbReference>
<dbReference type="Pfam" id="PF06429">
    <property type="entry name" value="Flg_bbr_C"/>
    <property type="match status" value="1"/>
</dbReference>
<gene>
    <name evidence="9" type="primary">flgK</name>
    <name evidence="9" type="ORF">EOD43_12575</name>
</gene>
<evidence type="ECO:0000256" key="6">
    <source>
        <dbReference type="ARBA" id="ARBA00023143"/>
    </source>
</evidence>
<dbReference type="PANTHER" id="PTHR30033">
    <property type="entry name" value="FLAGELLAR HOOK-ASSOCIATED PROTEIN 1"/>
    <property type="match status" value="1"/>
</dbReference>
<dbReference type="GO" id="GO:0009424">
    <property type="term" value="C:bacterial-type flagellum hook"/>
    <property type="evidence" value="ECO:0007669"/>
    <property type="project" value="InterPro"/>
</dbReference>